<dbReference type="SUPFAM" id="SSF47473">
    <property type="entry name" value="EF-hand"/>
    <property type="match status" value="1"/>
</dbReference>
<keyword evidence="2" id="KW-0106">Calcium</keyword>
<keyword evidence="1" id="KW-0677">Repeat</keyword>
<dbReference type="Pfam" id="PF13499">
    <property type="entry name" value="EF-hand_7"/>
    <property type="match status" value="1"/>
</dbReference>
<dbReference type="PANTHER" id="PTHR23048:SF0">
    <property type="entry name" value="CALMODULIN LIKE 3"/>
    <property type="match status" value="1"/>
</dbReference>
<dbReference type="AlphaFoldDB" id="A0A9X6NLU7"/>
<dbReference type="GO" id="GO:0016460">
    <property type="term" value="C:myosin II complex"/>
    <property type="evidence" value="ECO:0007669"/>
    <property type="project" value="TreeGrafter"/>
</dbReference>
<organism evidence="4 5">
    <name type="scientific">Hypsibius exemplaris</name>
    <name type="common">Freshwater tardigrade</name>
    <dbReference type="NCBI Taxonomy" id="2072580"/>
    <lineage>
        <taxon>Eukaryota</taxon>
        <taxon>Metazoa</taxon>
        <taxon>Ecdysozoa</taxon>
        <taxon>Tardigrada</taxon>
        <taxon>Eutardigrada</taxon>
        <taxon>Parachela</taxon>
        <taxon>Hypsibioidea</taxon>
        <taxon>Hypsibiidae</taxon>
        <taxon>Hypsibius</taxon>
    </lineage>
</organism>
<evidence type="ECO:0000313" key="4">
    <source>
        <dbReference type="EMBL" id="OWA55604.1"/>
    </source>
</evidence>
<evidence type="ECO:0000259" key="3">
    <source>
        <dbReference type="PROSITE" id="PS50222"/>
    </source>
</evidence>
<sequence length="100" mass="11406">MADNATANCNGTIDFSEFLTVMVQKTKETDSEKKICEVFRVFDKDGDGFISVEELCHLMTKLGEKLTDEELEEMIGEADFDGDWQVNYEEFEAMMTSHSD</sequence>
<feature type="domain" description="EF-hand" evidence="3">
    <location>
        <begin position="66"/>
        <end position="100"/>
    </location>
</feature>
<comment type="caution">
    <text evidence="4">The sequence shown here is derived from an EMBL/GenBank/DDBJ whole genome shotgun (WGS) entry which is preliminary data.</text>
</comment>
<evidence type="ECO:0000256" key="2">
    <source>
        <dbReference type="ARBA" id="ARBA00022837"/>
    </source>
</evidence>
<dbReference type="InterPro" id="IPR018247">
    <property type="entry name" value="EF_Hand_1_Ca_BS"/>
</dbReference>
<dbReference type="Proteomes" id="UP000192578">
    <property type="component" value="Unassembled WGS sequence"/>
</dbReference>
<dbReference type="CDD" id="cd00051">
    <property type="entry name" value="EFh"/>
    <property type="match status" value="2"/>
</dbReference>
<proteinExistence type="predicted"/>
<accession>A0A9X6NLU7</accession>
<gene>
    <name evidence="4" type="ORF">BV898_19991</name>
</gene>
<dbReference type="InterPro" id="IPR002048">
    <property type="entry name" value="EF_hand_dom"/>
</dbReference>
<dbReference type="OrthoDB" id="26525at2759"/>
<dbReference type="PROSITE" id="PS00018">
    <property type="entry name" value="EF_HAND_1"/>
    <property type="match status" value="1"/>
</dbReference>
<protein>
    <submittedName>
        <fullName evidence="4">Calmodulin</fullName>
    </submittedName>
</protein>
<dbReference type="InterPro" id="IPR011992">
    <property type="entry name" value="EF-hand-dom_pair"/>
</dbReference>
<keyword evidence="5" id="KW-1185">Reference proteome</keyword>
<dbReference type="PANTHER" id="PTHR23048">
    <property type="entry name" value="MYOSIN LIGHT CHAIN 1, 3"/>
    <property type="match status" value="1"/>
</dbReference>
<feature type="domain" description="EF-hand" evidence="3">
    <location>
        <begin position="30"/>
        <end position="65"/>
    </location>
</feature>
<evidence type="ECO:0000256" key="1">
    <source>
        <dbReference type="ARBA" id="ARBA00022737"/>
    </source>
</evidence>
<dbReference type="SMART" id="SM00054">
    <property type="entry name" value="EFh"/>
    <property type="match status" value="3"/>
</dbReference>
<dbReference type="PROSITE" id="PS50222">
    <property type="entry name" value="EF_HAND_2"/>
    <property type="match status" value="2"/>
</dbReference>
<dbReference type="Gene3D" id="1.10.238.10">
    <property type="entry name" value="EF-hand"/>
    <property type="match status" value="1"/>
</dbReference>
<name>A0A9X6NLU7_HYPEX</name>
<evidence type="ECO:0000313" key="5">
    <source>
        <dbReference type="Proteomes" id="UP000192578"/>
    </source>
</evidence>
<dbReference type="FunFam" id="1.10.238.10:FF:000001">
    <property type="entry name" value="Calmodulin 1"/>
    <property type="match status" value="1"/>
</dbReference>
<dbReference type="GO" id="GO:0005509">
    <property type="term" value="F:calcium ion binding"/>
    <property type="evidence" value="ECO:0007669"/>
    <property type="project" value="InterPro"/>
</dbReference>
<reference evidence="5" key="1">
    <citation type="submission" date="2017-01" db="EMBL/GenBank/DDBJ databases">
        <title>Comparative genomics of anhydrobiosis in the tardigrade Hypsibius dujardini.</title>
        <authorList>
            <person name="Yoshida Y."/>
            <person name="Koutsovoulos G."/>
            <person name="Laetsch D."/>
            <person name="Stevens L."/>
            <person name="Kumar S."/>
            <person name="Horikawa D."/>
            <person name="Ishino K."/>
            <person name="Komine S."/>
            <person name="Tomita M."/>
            <person name="Blaxter M."/>
            <person name="Arakawa K."/>
        </authorList>
    </citation>
    <scope>NUCLEOTIDE SEQUENCE [LARGE SCALE GENOMIC DNA]</scope>
    <source>
        <strain evidence="5">Z151</strain>
    </source>
</reference>
<dbReference type="InterPro" id="IPR050230">
    <property type="entry name" value="CALM/Myosin/TropC-like"/>
</dbReference>
<dbReference type="EMBL" id="MTYJ01001053">
    <property type="protein sequence ID" value="OWA55604.1"/>
    <property type="molecule type" value="Genomic_DNA"/>
</dbReference>